<evidence type="ECO:0000313" key="1">
    <source>
        <dbReference type="EMBL" id="CRK86751.1"/>
    </source>
</evidence>
<proteinExistence type="predicted"/>
<dbReference type="AlphaFoldDB" id="A0A1J1HFK4"/>
<accession>A0A1J1HFK4</accession>
<evidence type="ECO:0000313" key="2">
    <source>
        <dbReference type="Proteomes" id="UP000183832"/>
    </source>
</evidence>
<dbReference type="Proteomes" id="UP000183832">
    <property type="component" value="Unassembled WGS sequence"/>
</dbReference>
<protein>
    <submittedName>
        <fullName evidence="1">CLUMA_CG000583, isoform A</fullName>
    </submittedName>
</protein>
<dbReference type="EMBL" id="CVRI01000002">
    <property type="protein sequence ID" value="CRK86751.1"/>
    <property type="molecule type" value="Genomic_DNA"/>
</dbReference>
<keyword evidence="2" id="KW-1185">Reference proteome</keyword>
<reference evidence="1 2" key="1">
    <citation type="submission" date="2015-04" db="EMBL/GenBank/DDBJ databases">
        <authorList>
            <person name="Syromyatnikov M.Y."/>
            <person name="Popov V.N."/>
        </authorList>
    </citation>
    <scope>NUCLEOTIDE SEQUENCE [LARGE SCALE GENOMIC DNA]</scope>
</reference>
<sequence>MKNGKKQNALLKFPLFHFVSYNMEKALKKHKINAYYTSRGNLKDLLSGSKDKILRKKNQD</sequence>
<organism evidence="1 2">
    <name type="scientific">Clunio marinus</name>
    <dbReference type="NCBI Taxonomy" id="568069"/>
    <lineage>
        <taxon>Eukaryota</taxon>
        <taxon>Metazoa</taxon>
        <taxon>Ecdysozoa</taxon>
        <taxon>Arthropoda</taxon>
        <taxon>Hexapoda</taxon>
        <taxon>Insecta</taxon>
        <taxon>Pterygota</taxon>
        <taxon>Neoptera</taxon>
        <taxon>Endopterygota</taxon>
        <taxon>Diptera</taxon>
        <taxon>Nematocera</taxon>
        <taxon>Chironomoidea</taxon>
        <taxon>Chironomidae</taxon>
        <taxon>Clunio</taxon>
    </lineage>
</organism>
<name>A0A1J1HFK4_9DIPT</name>
<gene>
    <name evidence="1" type="ORF">CLUMA_CG000583</name>
</gene>